<keyword evidence="8" id="KW-0963">Cytoplasm</keyword>
<proteinExistence type="inferred from homology"/>
<evidence type="ECO:0000256" key="7">
    <source>
        <dbReference type="ARBA" id="ARBA00051712"/>
    </source>
</evidence>
<name>A0ABS5QBG8_9PROT</name>
<keyword evidence="5 8" id="KW-0457">Lysine biosynthesis</keyword>
<dbReference type="Pfam" id="PF01678">
    <property type="entry name" value="DAP_epimerase"/>
    <property type="match status" value="2"/>
</dbReference>
<dbReference type="PANTHER" id="PTHR31689:SF0">
    <property type="entry name" value="DIAMINOPIMELATE EPIMERASE"/>
    <property type="match status" value="1"/>
</dbReference>
<dbReference type="RefSeq" id="WP_213669705.1">
    <property type="nucleotide sequence ID" value="NZ_JAHCDA010000001.1"/>
</dbReference>
<gene>
    <name evidence="8" type="primary">dapF</name>
    <name evidence="10" type="ORF">KHU32_07895</name>
</gene>
<dbReference type="Gene3D" id="3.10.310.10">
    <property type="entry name" value="Diaminopimelate Epimerase, Chain A, domain 1"/>
    <property type="match status" value="2"/>
</dbReference>
<evidence type="ECO:0000256" key="8">
    <source>
        <dbReference type="HAMAP-Rule" id="MF_00197"/>
    </source>
</evidence>
<dbReference type="NCBIfam" id="TIGR00652">
    <property type="entry name" value="DapF"/>
    <property type="match status" value="1"/>
</dbReference>
<evidence type="ECO:0000256" key="3">
    <source>
        <dbReference type="ARBA" id="ARBA00013080"/>
    </source>
</evidence>
<dbReference type="PROSITE" id="PS01326">
    <property type="entry name" value="DAP_EPIMERASE"/>
    <property type="match status" value="1"/>
</dbReference>
<dbReference type="Proteomes" id="UP000766336">
    <property type="component" value="Unassembled WGS sequence"/>
</dbReference>
<feature type="active site" description="Proton donor" evidence="8">
    <location>
        <position position="73"/>
    </location>
</feature>
<accession>A0ABS5QBG8</accession>
<keyword evidence="11" id="KW-1185">Reference proteome</keyword>
<feature type="active site" description="Proton acceptor" evidence="8">
    <location>
        <position position="214"/>
    </location>
</feature>
<evidence type="ECO:0000256" key="9">
    <source>
        <dbReference type="PROSITE-ProRule" id="PRU10125"/>
    </source>
</evidence>
<keyword evidence="4 8" id="KW-0028">Amino-acid biosynthesis</keyword>
<feature type="binding site" evidence="8">
    <location>
        <position position="154"/>
    </location>
    <ligand>
        <name>substrate</name>
    </ligand>
</feature>
<evidence type="ECO:0000256" key="2">
    <source>
        <dbReference type="ARBA" id="ARBA00010219"/>
    </source>
</evidence>
<feature type="site" description="Could be important to modulate the pK values of the two catalytic cysteine residues" evidence="8">
    <location>
        <position position="156"/>
    </location>
</feature>
<feature type="site" description="Could be important to modulate the pK values of the two catalytic cysteine residues" evidence="8">
    <location>
        <position position="205"/>
    </location>
</feature>
<comment type="similarity">
    <text evidence="2 8">Belongs to the diaminopimelate epimerase family.</text>
</comment>
<evidence type="ECO:0000256" key="4">
    <source>
        <dbReference type="ARBA" id="ARBA00022605"/>
    </source>
</evidence>
<comment type="subunit">
    <text evidence="8">Homodimer.</text>
</comment>
<feature type="binding site" evidence="8">
    <location>
        <position position="13"/>
    </location>
    <ligand>
        <name>substrate</name>
    </ligand>
</feature>
<dbReference type="EMBL" id="JAHCDA010000001">
    <property type="protein sequence ID" value="MBS7810857.1"/>
    <property type="molecule type" value="Genomic_DNA"/>
</dbReference>
<dbReference type="EC" id="5.1.1.7" evidence="3 8"/>
<comment type="subcellular location">
    <subcellularLocation>
        <location evidence="8">Cytoplasm</location>
    </subcellularLocation>
</comment>
<feature type="binding site" evidence="8">
    <location>
        <position position="46"/>
    </location>
    <ligand>
        <name>substrate</name>
    </ligand>
</feature>
<dbReference type="InterPro" id="IPR001653">
    <property type="entry name" value="DAP_epimerase_DapF"/>
</dbReference>
<evidence type="ECO:0000313" key="10">
    <source>
        <dbReference type="EMBL" id="MBS7810857.1"/>
    </source>
</evidence>
<comment type="function">
    <text evidence="8">Catalyzes the stereoinversion of LL-2,6-diaminopimelate (L,L-DAP) to meso-diaminopimelate (meso-DAP), a precursor of L-lysine and an essential component of the bacterial peptidoglycan.</text>
</comment>
<evidence type="ECO:0000256" key="6">
    <source>
        <dbReference type="ARBA" id="ARBA00023235"/>
    </source>
</evidence>
<dbReference type="GO" id="GO:0008837">
    <property type="term" value="F:diaminopimelate epimerase activity"/>
    <property type="evidence" value="ECO:0007669"/>
    <property type="project" value="UniProtKB-EC"/>
</dbReference>
<sequence>MKVPFRKMHGLGNDFVVLDARATPLRLGEDAVRFIGDRHKGVGFDQLVTLEAAPDADLFIRFHNSDGSEAGACGNGTRCAASLVLAETGRSHIAIRTIAGQLAADLLPDGSVRVDMGPPRLGWRDVPLAREMDTLHVPLSAEGVSDAACCSMGNPHATFFVEDLDALDIPAIGPGLENDPLLPERGNIGFAQILSRSQMRLVVWERGAGLTLACGSGACAAVVSARRRGLVDARCAVTVPGGGDLVIEQREDGHVLMSGPVATSFTGELDL</sequence>
<feature type="binding site" evidence="8">
    <location>
        <begin position="74"/>
        <end position="75"/>
    </location>
    <ligand>
        <name>substrate</name>
    </ligand>
</feature>
<feature type="binding site" evidence="8">
    <location>
        <position position="64"/>
    </location>
    <ligand>
        <name>substrate</name>
    </ligand>
</feature>
<comment type="pathway">
    <text evidence="1 8">Amino-acid biosynthesis; L-lysine biosynthesis via DAP pathway; DL-2,6-diaminopimelate from LL-2,6-diaminopimelate: step 1/1.</text>
</comment>
<dbReference type="InterPro" id="IPR018510">
    <property type="entry name" value="DAP_epimerase_AS"/>
</dbReference>
<feature type="active site" evidence="9">
    <location>
        <position position="73"/>
    </location>
</feature>
<dbReference type="HAMAP" id="MF_00197">
    <property type="entry name" value="DAP_epimerase"/>
    <property type="match status" value="1"/>
</dbReference>
<comment type="catalytic activity">
    <reaction evidence="7 8">
        <text>(2S,6S)-2,6-diaminopimelate = meso-2,6-diaminopimelate</text>
        <dbReference type="Rhea" id="RHEA:15393"/>
        <dbReference type="ChEBI" id="CHEBI:57609"/>
        <dbReference type="ChEBI" id="CHEBI:57791"/>
        <dbReference type="EC" id="5.1.1.7"/>
    </reaction>
</comment>
<reference evidence="10 11" key="1">
    <citation type="submission" date="2021-05" db="EMBL/GenBank/DDBJ databases">
        <title>Roseococcus sp. XZZS9, whole genome shotgun sequencing project.</title>
        <authorList>
            <person name="Zhao G."/>
            <person name="Shen L."/>
        </authorList>
    </citation>
    <scope>NUCLEOTIDE SEQUENCE [LARGE SCALE GENOMIC DNA]</scope>
    <source>
        <strain evidence="10 11">XZZS9</strain>
    </source>
</reference>
<comment type="caution">
    <text evidence="10">The sequence shown here is derived from an EMBL/GenBank/DDBJ whole genome shotgun (WGS) entry which is preliminary data.</text>
</comment>
<keyword evidence="6 8" id="KW-0413">Isomerase</keyword>
<evidence type="ECO:0000256" key="1">
    <source>
        <dbReference type="ARBA" id="ARBA00005196"/>
    </source>
</evidence>
<protein>
    <recommendedName>
        <fullName evidence="3 8">Diaminopimelate epimerase</fullName>
        <shortName evidence="8">DAP epimerase</shortName>
        <ecNumber evidence="3 8">5.1.1.7</ecNumber>
    </recommendedName>
    <alternativeName>
        <fullName evidence="8">PLP-independent amino acid racemase</fullName>
    </alternativeName>
</protein>
<dbReference type="PANTHER" id="PTHR31689">
    <property type="entry name" value="DIAMINOPIMELATE EPIMERASE, CHLOROPLASTIC"/>
    <property type="match status" value="1"/>
</dbReference>
<feature type="binding site" evidence="8">
    <location>
        <position position="187"/>
    </location>
    <ligand>
        <name>substrate</name>
    </ligand>
</feature>
<dbReference type="SUPFAM" id="SSF54506">
    <property type="entry name" value="Diaminopimelate epimerase-like"/>
    <property type="match status" value="2"/>
</dbReference>
<evidence type="ECO:0000313" key="11">
    <source>
        <dbReference type="Proteomes" id="UP000766336"/>
    </source>
</evidence>
<organism evidence="10 11">
    <name type="scientific">Roseococcus pinisoli</name>
    <dbReference type="NCBI Taxonomy" id="2835040"/>
    <lineage>
        <taxon>Bacteria</taxon>
        <taxon>Pseudomonadati</taxon>
        <taxon>Pseudomonadota</taxon>
        <taxon>Alphaproteobacteria</taxon>
        <taxon>Acetobacterales</taxon>
        <taxon>Roseomonadaceae</taxon>
        <taxon>Roseococcus</taxon>
    </lineage>
</organism>
<feature type="binding site" evidence="8">
    <location>
        <begin position="215"/>
        <end position="216"/>
    </location>
    <ligand>
        <name>substrate</name>
    </ligand>
</feature>
<evidence type="ECO:0000256" key="5">
    <source>
        <dbReference type="ARBA" id="ARBA00023154"/>
    </source>
</evidence>
<feature type="binding site" evidence="8">
    <location>
        <begin position="205"/>
        <end position="206"/>
    </location>
    <ligand>
        <name>substrate</name>
    </ligand>
</feature>